<keyword evidence="13" id="KW-1185">Reference proteome</keyword>
<keyword evidence="6 10" id="KW-0812">Transmembrane</keyword>
<dbReference type="InterPro" id="IPR006260">
    <property type="entry name" value="TonB/TolA_C"/>
</dbReference>
<evidence type="ECO:0000256" key="9">
    <source>
        <dbReference type="ARBA" id="ARBA00023136"/>
    </source>
</evidence>
<comment type="subcellular location">
    <subcellularLocation>
        <location evidence="1">Cell inner membrane</location>
        <topology evidence="1">Single-pass membrane protein</topology>
        <orientation evidence="1">Periplasmic side</orientation>
    </subcellularLocation>
</comment>
<comment type="caution">
    <text evidence="12">The sequence shown here is derived from an EMBL/GenBank/DDBJ whole genome shotgun (WGS) entry which is preliminary data.</text>
</comment>
<evidence type="ECO:0000256" key="7">
    <source>
        <dbReference type="ARBA" id="ARBA00022927"/>
    </source>
</evidence>
<evidence type="ECO:0000256" key="8">
    <source>
        <dbReference type="ARBA" id="ARBA00022989"/>
    </source>
</evidence>
<keyword evidence="4" id="KW-1003">Cell membrane</keyword>
<evidence type="ECO:0000313" key="13">
    <source>
        <dbReference type="Proteomes" id="UP001556220"/>
    </source>
</evidence>
<dbReference type="InterPro" id="IPR037682">
    <property type="entry name" value="TonB_C"/>
</dbReference>
<accession>A0ABV3QCA8</accession>
<keyword evidence="5" id="KW-0997">Cell inner membrane</keyword>
<name>A0ABV3QCA8_9GAMM</name>
<dbReference type="PROSITE" id="PS52015">
    <property type="entry name" value="TONB_CTD"/>
    <property type="match status" value="1"/>
</dbReference>
<protein>
    <submittedName>
        <fullName evidence="12">Energy transducer TonB</fullName>
    </submittedName>
</protein>
<dbReference type="Gene3D" id="3.30.1150.10">
    <property type="match status" value="1"/>
</dbReference>
<feature type="domain" description="TonB C-terminal" evidence="11">
    <location>
        <begin position="126"/>
        <end position="219"/>
    </location>
</feature>
<proteinExistence type="inferred from homology"/>
<evidence type="ECO:0000259" key="11">
    <source>
        <dbReference type="PROSITE" id="PS52015"/>
    </source>
</evidence>
<dbReference type="PANTHER" id="PTHR33446:SF2">
    <property type="entry name" value="PROTEIN TONB"/>
    <property type="match status" value="1"/>
</dbReference>
<reference evidence="12 13" key="1">
    <citation type="submission" date="2024-06" db="EMBL/GenBank/DDBJ databases">
        <authorList>
            <person name="Woo H."/>
        </authorList>
    </citation>
    <scope>NUCLEOTIDE SEQUENCE [LARGE SCALE GENOMIC DNA]</scope>
    <source>
        <strain evidence="12 13">Si-c</strain>
    </source>
</reference>
<gene>
    <name evidence="12" type="ORF">ABQJ54_06905</name>
</gene>
<evidence type="ECO:0000256" key="1">
    <source>
        <dbReference type="ARBA" id="ARBA00004383"/>
    </source>
</evidence>
<evidence type="ECO:0000313" key="12">
    <source>
        <dbReference type="EMBL" id="MEW9571473.1"/>
    </source>
</evidence>
<feature type="transmembrane region" description="Helical" evidence="10">
    <location>
        <begin position="16"/>
        <end position="36"/>
    </location>
</feature>
<sequence>MSSASLAVAARPHPDAARVAALSAAIALNLAALLILTRPLAPQALALVEKLDTAAHVVLIEPPPPVPQPPAIEMKPLPHPPPMPVHVQPRPDIAPPVVTPSTEGTQPMPVVAPPSATPNDAADTTAPVEATLAYRSAPLQFPVQALRQRMQGTVLLRVLVDETGKPLQVEIEQGSGHAVLDRSAREQVLAHWRFQPAMVNGHAVRAWARVPVNFVLQNL</sequence>
<evidence type="ECO:0000256" key="6">
    <source>
        <dbReference type="ARBA" id="ARBA00022692"/>
    </source>
</evidence>
<keyword evidence="8 10" id="KW-1133">Transmembrane helix</keyword>
<keyword evidence="7" id="KW-0653">Protein transport</keyword>
<dbReference type="InterPro" id="IPR051045">
    <property type="entry name" value="TonB-dependent_transducer"/>
</dbReference>
<organism evidence="12 13">
    <name type="scientific">Rhodanobacter lycopersici</name>
    <dbReference type="NCBI Taxonomy" id="3162487"/>
    <lineage>
        <taxon>Bacteria</taxon>
        <taxon>Pseudomonadati</taxon>
        <taxon>Pseudomonadota</taxon>
        <taxon>Gammaproteobacteria</taxon>
        <taxon>Lysobacterales</taxon>
        <taxon>Rhodanobacteraceae</taxon>
        <taxon>Rhodanobacter</taxon>
    </lineage>
</organism>
<evidence type="ECO:0000256" key="3">
    <source>
        <dbReference type="ARBA" id="ARBA00022448"/>
    </source>
</evidence>
<evidence type="ECO:0000256" key="10">
    <source>
        <dbReference type="SAM" id="Phobius"/>
    </source>
</evidence>
<keyword evidence="9 10" id="KW-0472">Membrane</keyword>
<evidence type="ECO:0000256" key="4">
    <source>
        <dbReference type="ARBA" id="ARBA00022475"/>
    </source>
</evidence>
<dbReference type="Pfam" id="PF03544">
    <property type="entry name" value="TonB_C"/>
    <property type="match status" value="1"/>
</dbReference>
<dbReference type="RefSeq" id="WP_367853511.1">
    <property type="nucleotide sequence ID" value="NZ_JBFOHK010000001.1"/>
</dbReference>
<dbReference type="PANTHER" id="PTHR33446">
    <property type="entry name" value="PROTEIN TONB-RELATED"/>
    <property type="match status" value="1"/>
</dbReference>
<dbReference type="SUPFAM" id="SSF74653">
    <property type="entry name" value="TolA/TonB C-terminal domain"/>
    <property type="match status" value="1"/>
</dbReference>
<dbReference type="Proteomes" id="UP001556220">
    <property type="component" value="Unassembled WGS sequence"/>
</dbReference>
<keyword evidence="3" id="KW-0813">Transport</keyword>
<evidence type="ECO:0000256" key="2">
    <source>
        <dbReference type="ARBA" id="ARBA00006555"/>
    </source>
</evidence>
<dbReference type="EMBL" id="JBFOHK010000001">
    <property type="protein sequence ID" value="MEW9571473.1"/>
    <property type="molecule type" value="Genomic_DNA"/>
</dbReference>
<dbReference type="NCBIfam" id="TIGR01352">
    <property type="entry name" value="tonB_Cterm"/>
    <property type="match status" value="1"/>
</dbReference>
<evidence type="ECO:0000256" key="5">
    <source>
        <dbReference type="ARBA" id="ARBA00022519"/>
    </source>
</evidence>
<comment type="similarity">
    <text evidence="2">Belongs to the TonB family.</text>
</comment>